<proteinExistence type="predicted"/>
<keyword evidence="2" id="KW-1185">Reference proteome</keyword>
<name>A0A9X6RN59_HYPEX</name>
<reference evidence="2" key="1">
    <citation type="submission" date="2017-01" db="EMBL/GenBank/DDBJ databases">
        <title>Comparative genomics of anhydrobiosis in the tardigrade Hypsibius dujardini.</title>
        <authorList>
            <person name="Yoshida Y."/>
            <person name="Koutsovoulos G."/>
            <person name="Laetsch D."/>
            <person name="Stevens L."/>
            <person name="Kumar S."/>
            <person name="Horikawa D."/>
            <person name="Ishino K."/>
            <person name="Komine S."/>
            <person name="Tomita M."/>
            <person name="Blaxter M."/>
            <person name="Arakawa K."/>
        </authorList>
    </citation>
    <scope>NUCLEOTIDE SEQUENCE [LARGE SCALE GENOMIC DNA]</scope>
    <source>
        <strain evidence="2">Z151</strain>
    </source>
</reference>
<dbReference type="AlphaFoldDB" id="A0A9X6RN59"/>
<dbReference type="EMBL" id="MTYJ01000377">
    <property type="protein sequence ID" value="OWA54169.1"/>
    <property type="molecule type" value="Genomic_DNA"/>
</dbReference>
<comment type="caution">
    <text evidence="1">The sequence shown here is derived from an EMBL/GenBank/DDBJ whole genome shotgun (WGS) entry which is preliminary data.</text>
</comment>
<organism evidence="1 2">
    <name type="scientific">Hypsibius exemplaris</name>
    <name type="common">Freshwater tardigrade</name>
    <dbReference type="NCBI Taxonomy" id="2072580"/>
    <lineage>
        <taxon>Eukaryota</taxon>
        <taxon>Metazoa</taxon>
        <taxon>Ecdysozoa</taxon>
        <taxon>Tardigrada</taxon>
        <taxon>Eutardigrada</taxon>
        <taxon>Parachela</taxon>
        <taxon>Hypsibioidea</taxon>
        <taxon>Hypsibiidae</taxon>
        <taxon>Hypsibius</taxon>
    </lineage>
</organism>
<evidence type="ECO:0000313" key="1">
    <source>
        <dbReference type="EMBL" id="OWA54169.1"/>
    </source>
</evidence>
<protein>
    <submittedName>
        <fullName evidence="1">Uncharacterized protein</fullName>
    </submittedName>
</protein>
<sequence length="112" mass="12454">MAGEPLEDPTYHAGRLRFLRQPFRHAFVSHSASSRGHSKLLEAVRTLHMAPSVEYLNAREKERRENASGGSGLEALRLAARVQHENAKYLFSIQFPPGNPSCGKFLQPSVNA</sequence>
<evidence type="ECO:0000313" key="2">
    <source>
        <dbReference type="Proteomes" id="UP000192578"/>
    </source>
</evidence>
<dbReference type="Proteomes" id="UP000192578">
    <property type="component" value="Unassembled WGS sequence"/>
</dbReference>
<gene>
    <name evidence="1" type="ORF">BV898_18584</name>
</gene>
<accession>A0A9X6RN59</accession>